<evidence type="ECO:0000313" key="4">
    <source>
        <dbReference type="EMBL" id="MBF6637437.1"/>
    </source>
</evidence>
<dbReference type="GO" id="GO:0016813">
    <property type="term" value="F:hydrolase activity, acting on carbon-nitrogen (but not peptide) bonds, in linear amidines"/>
    <property type="evidence" value="ECO:0007669"/>
    <property type="project" value="UniProtKB-UniRule"/>
</dbReference>
<reference evidence="4" key="2">
    <citation type="submission" date="2022-09" db="EMBL/GenBank/DDBJ databases">
        <title>Rouxiella aceris sp. nov., isolated from tree sap and emended description of the genus Rhouxiella.</title>
        <authorList>
            <person name="Kim I.S."/>
        </authorList>
    </citation>
    <scope>NUCLEOTIDE SEQUENCE</scope>
    <source>
        <strain evidence="4">SAP-2</strain>
    </source>
</reference>
<comment type="catalytic activity">
    <reaction evidence="2">
        <text>N(4)-acetyl-2'-deoxycytidine + H2O = 2'-deoxycytidine + acetate + H(+)</text>
        <dbReference type="Rhea" id="RHEA:62936"/>
        <dbReference type="ChEBI" id="CHEBI:15377"/>
        <dbReference type="ChEBI" id="CHEBI:15378"/>
        <dbReference type="ChEBI" id="CHEBI:15698"/>
        <dbReference type="ChEBI" id="CHEBI:30089"/>
        <dbReference type="ChEBI" id="CHEBI:146133"/>
        <dbReference type="EC" id="3.5.1.135"/>
    </reaction>
</comment>
<feature type="active site" description="Proton donor" evidence="2">
    <location>
        <position position="72"/>
    </location>
</feature>
<dbReference type="CDD" id="cd06552">
    <property type="entry name" value="ASCH_yqfb_like"/>
    <property type="match status" value="1"/>
</dbReference>
<dbReference type="Proteomes" id="UP000705283">
    <property type="component" value="Unassembled WGS sequence"/>
</dbReference>
<dbReference type="NCBIfam" id="NF003443">
    <property type="entry name" value="PRK04980.1"/>
    <property type="match status" value="1"/>
</dbReference>
<dbReference type="SMART" id="SM01022">
    <property type="entry name" value="ASCH"/>
    <property type="match status" value="1"/>
</dbReference>
<dbReference type="EC" id="3.5.1.135" evidence="2"/>
<dbReference type="InterPro" id="IPR015947">
    <property type="entry name" value="PUA-like_sf"/>
</dbReference>
<reference evidence="4" key="1">
    <citation type="submission" date="2020-11" db="EMBL/GenBank/DDBJ databases">
        <authorList>
            <person name="Lee S.D."/>
        </authorList>
    </citation>
    <scope>NUCLEOTIDE SEQUENCE</scope>
    <source>
        <strain evidence="4">SAP-2</strain>
    </source>
</reference>
<feature type="active site" description="Nucleophile" evidence="2">
    <location>
        <position position="22"/>
    </location>
</feature>
<dbReference type="PANTHER" id="PTHR38088:SF2">
    <property type="entry name" value="UCP029143 FAMILY PROTEIN"/>
    <property type="match status" value="1"/>
</dbReference>
<evidence type="ECO:0000256" key="2">
    <source>
        <dbReference type="HAMAP-Rule" id="MF_00684"/>
    </source>
</evidence>
<feature type="domain" description="ASCH" evidence="3">
    <location>
        <begin position="4"/>
        <end position="102"/>
    </location>
</feature>
<evidence type="ECO:0000313" key="5">
    <source>
        <dbReference type="Proteomes" id="UP000705283"/>
    </source>
</evidence>
<dbReference type="InterPro" id="IPR008314">
    <property type="entry name" value="AC4CH"/>
</dbReference>
<comment type="catalytic activity">
    <reaction evidence="2">
        <text>N(4)-acetylcytidine + H2O = cytidine + acetate + H(+)</text>
        <dbReference type="Rhea" id="RHEA:62932"/>
        <dbReference type="ChEBI" id="CHEBI:15377"/>
        <dbReference type="ChEBI" id="CHEBI:15378"/>
        <dbReference type="ChEBI" id="CHEBI:17562"/>
        <dbReference type="ChEBI" id="CHEBI:30089"/>
        <dbReference type="ChEBI" id="CHEBI:70989"/>
        <dbReference type="EC" id="3.5.1.135"/>
    </reaction>
</comment>
<feature type="active site" description="Proton acceptor" evidence="2">
    <location>
        <position position="19"/>
    </location>
</feature>
<dbReference type="Gene3D" id="2.30.130.30">
    <property type="entry name" value="Hypothetical protein"/>
    <property type="match status" value="1"/>
</dbReference>
<comment type="catalytic activity">
    <reaction evidence="2">
        <text>N(4)-acetylcytosine + H2O = cytosine + acetate + H(+)</text>
        <dbReference type="Rhea" id="RHEA:62940"/>
        <dbReference type="ChEBI" id="CHEBI:15377"/>
        <dbReference type="ChEBI" id="CHEBI:15378"/>
        <dbReference type="ChEBI" id="CHEBI:16040"/>
        <dbReference type="ChEBI" id="CHEBI:30089"/>
        <dbReference type="ChEBI" id="CHEBI:146134"/>
        <dbReference type="EC" id="3.5.1.135"/>
    </reaction>
</comment>
<accession>A0AA41BWW6</accession>
<dbReference type="SUPFAM" id="SSF88697">
    <property type="entry name" value="PUA domain-like"/>
    <property type="match status" value="1"/>
</dbReference>
<protein>
    <recommendedName>
        <fullName evidence="2">N(4)-acetylcytidine amidohydrolase</fullName>
        <shortName evidence="2">ac4C amidohydrolase</shortName>
        <ecNumber evidence="2">3.5.1.135</ecNumber>
    </recommendedName>
</protein>
<comment type="function">
    <text evidence="2">Catalyzes the hydrolysis of N(4)-acetylcytidine (ac4C).</text>
</comment>
<gene>
    <name evidence="4" type="ORF">ITX54_12285</name>
</gene>
<keyword evidence="1 2" id="KW-0378">Hydrolase</keyword>
<dbReference type="PIRSF" id="PIRSF029143">
    <property type="entry name" value="UCP029143"/>
    <property type="match status" value="1"/>
</dbReference>
<comment type="similarity">
    <text evidence="2">Belongs to the N(4)-acetylcytidine amidohydrolase family.</text>
</comment>
<proteinExistence type="inferred from homology"/>
<dbReference type="PANTHER" id="PTHR38088">
    <property type="entry name" value="UCP029143 FAMILY PROTEIN"/>
    <property type="match status" value="1"/>
</dbReference>
<dbReference type="Pfam" id="PF04266">
    <property type="entry name" value="ASCH"/>
    <property type="match status" value="1"/>
</dbReference>
<dbReference type="InterPro" id="IPR007374">
    <property type="entry name" value="ASCH_domain"/>
</dbReference>
<dbReference type="HAMAP" id="MF_00684">
    <property type="entry name" value="ac4C_amidohydr"/>
    <property type="match status" value="1"/>
</dbReference>
<dbReference type="GO" id="GO:0005829">
    <property type="term" value="C:cytosol"/>
    <property type="evidence" value="ECO:0007669"/>
    <property type="project" value="TreeGrafter"/>
</dbReference>
<organism evidence="4 5">
    <name type="scientific">Rouxiella silvae</name>
    <dbReference type="NCBI Taxonomy" id="1646373"/>
    <lineage>
        <taxon>Bacteria</taxon>
        <taxon>Pseudomonadati</taxon>
        <taxon>Pseudomonadota</taxon>
        <taxon>Gammaproteobacteria</taxon>
        <taxon>Enterobacterales</taxon>
        <taxon>Yersiniaceae</taxon>
        <taxon>Rouxiella</taxon>
    </lineage>
</organism>
<sequence>MKNITFYRRFESDIVAGRKTITLRDKSDADYTTGDIVSVARYEDNQFFCHIKVNAVTPVSFHQLNQDHARQENMTLEQLKSTIAEIYPGIVELYMIEFMLCKA</sequence>
<dbReference type="EMBL" id="JADMKS010000004">
    <property type="protein sequence ID" value="MBF6637437.1"/>
    <property type="molecule type" value="Genomic_DNA"/>
</dbReference>
<dbReference type="AlphaFoldDB" id="A0AA41BWW6"/>
<evidence type="ECO:0000259" key="3">
    <source>
        <dbReference type="SMART" id="SM01022"/>
    </source>
</evidence>
<dbReference type="RefSeq" id="WP_055772231.1">
    <property type="nucleotide sequence ID" value="NZ_CBCSCF010000001.1"/>
</dbReference>
<name>A0AA41BWW6_9GAMM</name>
<comment type="caution">
    <text evidence="4">The sequence shown here is derived from an EMBL/GenBank/DDBJ whole genome shotgun (WGS) entry which is preliminary data.</text>
</comment>
<evidence type="ECO:0000256" key="1">
    <source>
        <dbReference type="ARBA" id="ARBA00022801"/>
    </source>
</evidence>